<evidence type="ECO:0008006" key="3">
    <source>
        <dbReference type="Google" id="ProtNLM"/>
    </source>
</evidence>
<keyword evidence="2" id="KW-1185">Reference proteome</keyword>
<accession>A0ABT0LN88</accession>
<dbReference type="GeneID" id="97211130"/>
<proteinExistence type="predicted"/>
<comment type="caution">
    <text evidence="1">The sequence shown here is derived from an EMBL/GenBank/DDBJ whole genome shotgun (WGS) entry which is preliminary data.</text>
</comment>
<protein>
    <recommendedName>
        <fullName evidence="3">Transposase</fullName>
    </recommendedName>
</protein>
<sequence length="69" mass="7774">MRLRVQRTYTDTRARQTTGISFGFDIHAAHRWILRQLHRFIVLFGQSVDQNDNAGLMAGVVVATSSAIT</sequence>
<dbReference type="EMBL" id="JAMBED010000004">
    <property type="protein sequence ID" value="MCL1550394.1"/>
    <property type="molecule type" value="Genomic_DNA"/>
</dbReference>
<organism evidence="1 2">
    <name type="scientific">Xanthomonas nasturtii</name>
    <dbReference type="NCBI Taxonomy" id="1843581"/>
    <lineage>
        <taxon>Bacteria</taxon>
        <taxon>Pseudomonadati</taxon>
        <taxon>Pseudomonadota</taxon>
        <taxon>Gammaproteobacteria</taxon>
        <taxon>Lysobacterales</taxon>
        <taxon>Lysobacteraceae</taxon>
        <taxon>Xanthomonas</taxon>
    </lineage>
</organism>
<evidence type="ECO:0000313" key="2">
    <source>
        <dbReference type="Proteomes" id="UP001167357"/>
    </source>
</evidence>
<name>A0ABT0LN88_9XANT</name>
<evidence type="ECO:0000313" key="1">
    <source>
        <dbReference type="EMBL" id="MCL1550394.1"/>
    </source>
</evidence>
<dbReference type="Proteomes" id="UP001167357">
    <property type="component" value="Unassembled WGS sequence"/>
</dbReference>
<reference evidence="1" key="1">
    <citation type="submission" date="2022-04" db="EMBL/GenBank/DDBJ databases">
        <title>Genomic comparison of 19 strains of Xanthomonas nasturtii, a newly emerging watercress pathogen.</title>
        <authorList>
            <person name="Harrison J."/>
            <person name="Greer S."/>
            <person name="Hussain R."/>
            <person name="Lascelles D."/>
            <person name="Roberts M."/>
            <person name="Carter B."/>
            <person name="Bryning A."/>
            <person name="Carroll S."/>
            <person name="Aspin A."/>
            <person name="Cruz L."/>
            <person name="Cruz J."/>
            <person name="Grant M."/>
            <person name="Vicente J."/>
            <person name="Studholme D.J."/>
        </authorList>
    </citation>
    <scope>NUCLEOTIDE SEQUENCE</scope>
    <source>
        <strain evidence="1">10016B</strain>
    </source>
</reference>
<gene>
    <name evidence="1" type="ORF">M3O51_03435</name>
</gene>
<dbReference type="RefSeq" id="WP_181920484.1">
    <property type="nucleotide sequence ID" value="NZ_CP142004.2"/>
</dbReference>